<feature type="chain" id="PRO_5020200380" evidence="1">
    <location>
        <begin position="22"/>
        <end position="102"/>
    </location>
</feature>
<feature type="signal peptide" evidence="1">
    <location>
        <begin position="1"/>
        <end position="21"/>
    </location>
</feature>
<dbReference type="RefSeq" id="WP_136931699.1">
    <property type="nucleotide sequence ID" value="NZ_SSMQ01000028.1"/>
</dbReference>
<accession>A0A4U1J869</accession>
<evidence type="ECO:0000313" key="2">
    <source>
        <dbReference type="EMBL" id="TKD03578.1"/>
    </source>
</evidence>
<comment type="caution">
    <text evidence="2">The sequence shown here is derived from an EMBL/GenBank/DDBJ whole genome shotgun (WGS) entry which is preliminary data.</text>
</comment>
<dbReference type="EMBL" id="SSMQ01000028">
    <property type="protein sequence ID" value="TKD03578.1"/>
    <property type="molecule type" value="Genomic_DNA"/>
</dbReference>
<proteinExistence type="predicted"/>
<dbReference type="AlphaFoldDB" id="A0A4U1J869"/>
<sequence>MRKRMGGTMLACMIGAACVLAGASARAEARGAPGSEARAGTSEARGALAAEPTLCARCMRGCLRGDYRWWPFNCETLCAVLLCRPERWVGPDGEGTTRVVQP</sequence>
<name>A0A4U1J869_9BACT</name>
<organism evidence="2 3">
    <name type="scientific">Polyangium fumosum</name>
    <dbReference type="NCBI Taxonomy" id="889272"/>
    <lineage>
        <taxon>Bacteria</taxon>
        <taxon>Pseudomonadati</taxon>
        <taxon>Myxococcota</taxon>
        <taxon>Polyangia</taxon>
        <taxon>Polyangiales</taxon>
        <taxon>Polyangiaceae</taxon>
        <taxon>Polyangium</taxon>
    </lineage>
</organism>
<evidence type="ECO:0000256" key="1">
    <source>
        <dbReference type="SAM" id="SignalP"/>
    </source>
</evidence>
<protein>
    <submittedName>
        <fullName evidence="2">Uncharacterized protein</fullName>
    </submittedName>
</protein>
<dbReference type="Proteomes" id="UP000309215">
    <property type="component" value="Unassembled WGS sequence"/>
</dbReference>
<evidence type="ECO:0000313" key="3">
    <source>
        <dbReference type="Proteomes" id="UP000309215"/>
    </source>
</evidence>
<reference evidence="2 3" key="1">
    <citation type="submission" date="2019-04" db="EMBL/GenBank/DDBJ databases">
        <authorList>
            <person name="Li Y."/>
            <person name="Wang J."/>
        </authorList>
    </citation>
    <scope>NUCLEOTIDE SEQUENCE [LARGE SCALE GENOMIC DNA]</scope>
    <source>
        <strain evidence="2 3">DSM 14668</strain>
    </source>
</reference>
<dbReference type="PROSITE" id="PS51257">
    <property type="entry name" value="PROKAR_LIPOPROTEIN"/>
    <property type="match status" value="1"/>
</dbReference>
<keyword evidence="1" id="KW-0732">Signal</keyword>
<gene>
    <name evidence="2" type="ORF">E8A74_25600</name>
</gene>
<dbReference type="OrthoDB" id="9878385at2"/>
<keyword evidence="3" id="KW-1185">Reference proteome</keyword>